<dbReference type="Proteomes" id="UP000006242">
    <property type="component" value="Unassembled WGS sequence"/>
</dbReference>
<reference evidence="1 2" key="2">
    <citation type="journal article" date="2013" name="PLoS ONE">
        <title>INDIGO - INtegrated Data Warehouse of MIcrobial GenOmes with Examples from the Red Sea Extremophiles.</title>
        <authorList>
            <person name="Alam I."/>
            <person name="Antunes A."/>
            <person name="Kamau A.A."/>
            <person name="Ba Alawi W."/>
            <person name="Kalkatawi M."/>
            <person name="Stingl U."/>
            <person name="Bajic V.B."/>
        </authorList>
    </citation>
    <scope>NUCLEOTIDE SEQUENCE [LARGE SCALE GENOMIC DNA]</scope>
    <source>
        <strain evidence="1 2">E1L3A</strain>
    </source>
</reference>
<dbReference type="SUPFAM" id="SSF160515">
    <property type="entry name" value="YueI-like"/>
    <property type="match status" value="1"/>
</dbReference>
<name>U2G241_9GAMM</name>
<gene>
    <name evidence="1" type="ORF">SSPSH_000393</name>
</gene>
<comment type="caution">
    <text evidence="1">The sequence shown here is derived from an EMBL/GenBank/DDBJ whole genome shotgun (WGS) entry which is preliminary data.</text>
</comment>
<dbReference type="EMBL" id="AFNV02000003">
    <property type="protein sequence ID" value="ERJ20283.1"/>
    <property type="molecule type" value="Genomic_DNA"/>
</dbReference>
<evidence type="ECO:0000313" key="1">
    <source>
        <dbReference type="EMBL" id="ERJ20283.1"/>
    </source>
</evidence>
<dbReference type="AlphaFoldDB" id="U2G241"/>
<organism evidence="1 2">
    <name type="scientific">Salinisphaera shabanensis E1L3A</name>
    <dbReference type="NCBI Taxonomy" id="1033802"/>
    <lineage>
        <taxon>Bacteria</taxon>
        <taxon>Pseudomonadati</taxon>
        <taxon>Pseudomonadota</taxon>
        <taxon>Gammaproteobacteria</taxon>
        <taxon>Salinisphaerales</taxon>
        <taxon>Salinisphaeraceae</taxon>
        <taxon>Salinisphaera</taxon>
    </lineage>
</organism>
<proteinExistence type="predicted"/>
<accession>U2G241</accession>
<sequence length="101" mass="11836">MRDSHYKNRLIINEVEQRLRESAHGEPSINVAPDRRYLGRFSDKIQCAIERPKIDDAKAGCFVLVIGRLLVEFILCFRMNFNVHLANARKRRPSPLRQRGF</sequence>
<reference evidence="1 2" key="1">
    <citation type="journal article" date="2011" name="J. Bacteriol.">
        <title>Genome sequence of Salinisphaera shabanensis, a gammaproteobacterium from the harsh, variable environment of the brine-seawater interface of the Shaban Deep in the Red Sea.</title>
        <authorList>
            <person name="Antunes A."/>
            <person name="Alam I."/>
            <person name="Bajic V.B."/>
            <person name="Stingl U."/>
        </authorList>
    </citation>
    <scope>NUCLEOTIDE SEQUENCE [LARGE SCALE GENOMIC DNA]</scope>
    <source>
        <strain evidence="1 2">E1L3A</strain>
    </source>
</reference>
<evidence type="ECO:0000313" key="2">
    <source>
        <dbReference type="Proteomes" id="UP000006242"/>
    </source>
</evidence>
<protein>
    <submittedName>
        <fullName evidence="1">Uncharacterized protein</fullName>
    </submittedName>
</protein>
<keyword evidence="2" id="KW-1185">Reference proteome</keyword>